<evidence type="ECO:0000313" key="8">
    <source>
        <dbReference type="EMBL" id="MCR6546706.1"/>
    </source>
</evidence>
<dbReference type="EMBL" id="JANPWE010000001">
    <property type="protein sequence ID" value="MCR6544568.1"/>
    <property type="molecule type" value="Genomic_DNA"/>
</dbReference>
<accession>A0ABT1Y0W4</accession>
<comment type="caution">
    <text evidence="5">The sequence shown here is derived from an EMBL/GenBank/DDBJ whole genome shotgun (WGS) entry which is preliminary data.</text>
</comment>
<proteinExistence type="inferred from homology"/>
<evidence type="ECO:0000259" key="4">
    <source>
        <dbReference type="SMART" id="SM00382"/>
    </source>
</evidence>
<name>A0ABT1Y0W4_9FIRM</name>
<dbReference type="EMBL" id="JANPWE010000015">
    <property type="protein sequence ID" value="MCR6546993.1"/>
    <property type="molecule type" value="Genomic_DNA"/>
</dbReference>
<sequence>MINMKDIKADAYSLGLINTRDSIDKLIKVAEEKNQTYTELISAVLTGELKYRVNRAKEKRIKEAGFPYIKKLEDFDVSFQYSITEKQLKQLAELKWIEQMYNLIFLGPPGVGKSHLSIALAYKAAQEGYKVSFTTMSNLVQILRTQEISRRSKTKINRIYKSSLVVIDEVGYLPIERTDANLFFQLISDLHEQASIIITSNKGFEEWTEFLGDAALATAILDRLTYRCDMISLEGKSYRLEHRSSFLGKN</sequence>
<dbReference type="InterPro" id="IPR047661">
    <property type="entry name" value="IstB"/>
</dbReference>
<evidence type="ECO:0000256" key="2">
    <source>
        <dbReference type="ARBA" id="ARBA00022741"/>
    </source>
</evidence>
<dbReference type="PIRSF" id="PIRSF003073">
    <property type="entry name" value="DNAC_TnpB_IstB"/>
    <property type="match status" value="1"/>
</dbReference>
<dbReference type="RefSeq" id="WP_198306583.1">
    <property type="nucleotide sequence ID" value="NZ_CP022121.1"/>
</dbReference>
<keyword evidence="3" id="KW-0067">ATP-binding</keyword>
<dbReference type="NCBIfam" id="NF038214">
    <property type="entry name" value="IS21_help_AAA"/>
    <property type="match status" value="1"/>
</dbReference>
<dbReference type="CDD" id="cd00009">
    <property type="entry name" value="AAA"/>
    <property type="match status" value="1"/>
</dbReference>
<feature type="domain" description="AAA+ ATPase" evidence="4">
    <location>
        <begin position="99"/>
        <end position="227"/>
    </location>
</feature>
<gene>
    <name evidence="5" type="primary">istB</name>
    <name evidence="5" type="ORF">NVS47_03065</name>
    <name evidence="6" type="ORF">NVS47_03405</name>
    <name evidence="7" type="ORF">NVS47_10185</name>
    <name evidence="8" type="ORF">NVS47_14480</name>
    <name evidence="9" type="ORF">NVS47_16005</name>
    <name evidence="10" type="ORF">NVS47_16205</name>
</gene>
<dbReference type="Pfam" id="PF01695">
    <property type="entry name" value="IstB_IS21"/>
    <property type="match status" value="1"/>
</dbReference>
<evidence type="ECO:0000313" key="11">
    <source>
        <dbReference type="Proteomes" id="UP001524944"/>
    </source>
</evidence>
<keyword evidence="11" id="KW-1185">Reference proteome</keyword>
<comment type="similarity">
    <text evidence="1">Belongs to the IS21/IS1162 putative ATP-binding protein family.</text>
</comment>
<dbReference type="InterPro" id="IPR002611">
    <property type="entry name" value="IstB_ATP-bd"/>
</dbReference>
<dbReference type="PANTHER" id="PTHR30050:SF4">
    <property type="entry name" value="ATP-BINDING PROTEIN RV3427C IN INSERTION SEQUENCE-RELATED"/>
    <property type="match status" value="1"/>
</dbReference>
<evidence type="ECO:0000313" key="5">
    <source>
        <dbReference type="EMBL" id="MCR6544502.1"/>
    </source>
</evidence>
<evidence type="ECO:0000313" key="9">
    <source>
        <dbReference type="EMBL" id="MCR6546993.1"/>
    </source>
</evidence>
<evidence type="ECO:0000256" key="3">
    <source>
        <dbReference type="ARBA" id="ARBA00022840"/>
    </source>
</evidence>
<protein>
    <submittedName>
        <fullName evidence="5">IS21-like element helper ATPase IstB</fullName>
    </submittedName>
</protein>
<reference evidence="5 11" key="1">
    <citation type="submission" date="2022-08" db="EMBL/GenBank/DDBJ databases">
        <title>Proteogenomics of the novel Dehalobacterium formicoaceticum strain EZ94 highlights a key role of methyltransferases during anaerobic dichloromethane degradation.</title>
        <authorList>
            <person name="Wasmund K."/>
        </authorList>
    </citation>
    <scope>NUCLEOTIDE SEQUENCE [LARGE SCALE GENOMIC DNA]</scope>
    <source>
        <strain evidence="5 11">EZ94</strain>
    </source>
</reference>
<dbReference type="InterPro" id="IPR003593">
    <property type="entry name" value="AAA+_ATPase"/>
</dbReference>
<dbReference type="Gene3D" id="3.40.50.300">
    <property type="entry name" value="P-loop containing nucleotide triphosphate hydrolases"/>
    <property type="match status" value="1"/>
</dbReference>
<dbReference type="PRINTS" id="PR00300">
    <property type="entry name" value="CLPPROTEASEA"/>
</dbReference>
<dbReference type="InterPro" id="IPR027417">
    <property type="entry name" value="P-loop_NTPase"/>
</dbReference>
<evidence type="ECO:0000313" key="6">
    <source>
        <dbReference type="EMBL" id="MCR6544568.1"/>
    </source>
</evidence>
<dbReference type="SUPFAM" id="SSF52540">
    <property type="entry name" value="P-loop containing nucleoside triphosphate hydrolases"/>
    <property type="match status" value="1"/>
</dbReference>
<dbReference type="EMBL" id="JANPWE010000018">
    <property type="protein sequence ID" value="MCR6547033.1"/>
    <property type="molecule type" value="Genomic_DNA"/>
</dbReference>
<dbReference type="InterPro" id="IPR001270">
    <property type="entry name" value="ClpA/B"/>
</dbReference>
<dbReference type="EMBL" id="JANPWE010000004">
    <property type="protein sequence ID" value="MCR6545874.1"/>
    <property type="molecule type" value="Genomic_DNA"/>
</dbReference>
<evidence type="ECO:0000313" key="7">
    <source>
        <dbReference type="EMBL" id="MCR6545874.1"/>
    </source>
</evidence>
<dbReference type="Proteomes" id="UP001524944">
    <property type="component" value="Unassembled WGS sequence"/>
</dbReference>
<dbReference type="InterPro" id="IPR028350">
    <property type="entry name" value="DNAC/IstB-like"/>
</dbReference>
<evidence type="ECO:0000256" key="1">
    <source>
        <dbReference type="ARBA" id="ARBA00008059"/>
    </source>
</evidence>
<dbReference type="PANTHER" id="PTHR30050">
    <property type="entry name" value="CHROMOSOMAL REPLICATION INITIATOR PROTEIN DNAA"/>
    <property type="match status" value="1"/>
</dbReference>
<organism evidence="5 11">
    <name type="scientific">Dehalobacterium formicoaceticum</name>
    <dbReference type="NCBI Taxonomy" id="51515"/>
    <lineage>
        <taxon>Bacteria</taxon>
        <taxon>Bacillati</taxon>
        <taxon>Bacillota</taxon>
        <taxon>Clostridia</taxon>
        <taxon>Eubacteriales</taxon>
        <taxon>Peptococcaceae</taxon>
        <taxon>Dehalobacterium</taxon>
    </lineage>
</organism>
<evidence type="ECO:0000313" key="10">
    <source>
        <dbReference type="EMBL" id="MCR6547033.1"/>
    </source>
</evidence>
<dbReference type="EMBL" id="JANPWE010000001">
    <property type="protein sequence ID" value="MCR6544502.1"/>
    <property type="molecule type" value="Genomic_DNA"/>
</dbReference>
<dbReference type="EMBL" id="JANPWE010000010">
    <property type="protein sequence ID" value="MCR6546706.1"/>
    <property type="molecule type" value="Genomic_DNA"/>
</dbReference>
<keyword evidence="2" id="KW-0547">Nucleotide-binding</keyword>
<dbReference type="SMART" id="SM00382">
    <property type="entry name" value="AAA"/>
    <property type="match status" value="1"/>
</dbReference>